<reference evidence="1" key="1">
    <citation type="journal article" date="2017" name="Nature">
        <title>The genome of Chenopodium quinoa.</title>
        <authorList>
            <person name="Jarvis D.E."/>
            <person name="Ho Y.S."/>
            <person name="Lightfoot D.J."/>
            <person name="Schmoeckel S.M."/>
            <person name="Li B."/>
            <person name="Borm T.J.A."/>
            <person name="Ohyanagi H."/>
            <person name="Mineta K."/>
            <person name="Michell C.T."/>
            <person name="Saber N."/>
            <person name="Kharbatia N.M."/>
            <person name="Rupper R.R."/>
            <person name="Sharp A.R."/>
            <person name="Dally N."/>
            <person name="Boughton B.A."/>
            <person name="Woo Y.H."/>
            <person name="Gao G."/>
            <person name="Schijlen E.G.W.M."/>
            <person name="Guo X."/>
            <person name="Momin A.A."/>
            <person name="Negrao S."/>
            <person name="Al-Babili S."/>
            <person name="Gehring C."/>
            <person name="Roessner U."/>
            <person name="Jung C."/>
            <person name="Murphy K."/>
            <person name="Arold S.T."/>
            <person name="Gojobori T."/>
            <person name="van der Linden C.G."/>
            <person name="van Loo E.N."/>
            <person name="Jellen E.N."/>
            <person name="Maughan P.J."/>
            <person name="Tester M."/>
        </authorList>
    </citation>
    <scope>NUCLEOTIDE SEQUENCE [LARGE SCALE GENOMIC DNA]</scope>
    <source>
        <strain evidence="1">cv. PI 614886</strain>
    </source>
</reference>
<dbReference type="InterPro" id="IPR019538">
    <property type="entry name" value="PSMD5"/>
</dbReference>
<organism evidence="1 2">
    <name type="scientific">Chenopodium quinoa</name>
    <name type="common">Quinoa</name>
    <dbReference type="NCBI Taxonomy" id="63459"/>
    <lineage>
        <taxon>Eukaryota</taxon>
        <taxon>Viridiplantae</taxon>
        <taxon>Streptophyta</taxon>
        <taxon>Embryophyta</taxon>
        <taxon>Tracheophyta</taxon>
        <taxon>Spermatophyta</taxon>
        <taxon>Magnoliopsida</taxon>
        <taxon>eudicotyledons</taxon>
        <taxon>Gunneridae</taxon>
        <taxon>Pentapetalae</taxon>
        <taxon>Caryophyllales</taxon>
        <taxon>Chenopodiaceae</taxon>
        <taxon>Chenopodioideae</taxon>
        <taxon>Atripliceae</taxon>
        <taxon>Chenopodium</taxon>
    </lineage>
</organism>
<accession>A0A803LVH2</accession>
<dbReference type="Pfam" id="PF10508">
    <property type="entry name" value="Proteasom_PSMB"/>
    <property type="match status" value="1"/>
</dbReference>
<reference evidence="1" key="2">
    <citation type="submission" date="2021-03" db="UniProtKB">
        <authorList>
            <consortium name="EnsemblPlants"/>
        </authorList>
    </citation>
    <scope>IDENTIFICATION</scope>
</reference>
<dbReference type="GO" id="GO:0043248">
    <property type="term" value="P:proteasome assembly"/>
    <property type="evidence" value="ECO:0007669"/>
    <property type="project" value="InterPro"/>
</dbReference>
<name>A0A803LVH2_CHEQI</name>
<dbReference type="PANTHER" id="PTHR13554:SF10">
    <property type="entry name" value="26S PROTEASOME NON-ATPASE REGULATORY SUBUNIT 5"/>
    <property type="match status" value="1"/>
</dbReference>
<dbReference type="OMA" id="WRSARHY"/>
<dbReference type="EnsemblPlants" id="AUR62019473-RA">
    <property type="protein sequence ID" value="AUR62019473-RA:cds"/>
    <property type="gene ID" value="AUR62019473"/>
</dbReference>
<evidence type="ECO:0000313" key="1">
    <source>
        <dbReference type="EnsemblPlants" id="AUR62019473-RA:cds"/>
    </source>
</evidence>
<evidence type="ECO:0000313" key="2">
    <source>
        <dbReference type="Proteomes" id="UP000596660"/>
    </source>
</evidence>
<dbReference type="PANTHER" id="PTHR13554">
    <property type="entry name" value="26S PROTEASOME NON-ATPASE REGULATORY SUBUNIT 5-RELATED"/>
    <property type="match status" value="1"/>
</dbReference>
<dbReference type="SUPFAM" id="SSF48371">
    <property type="entry name" value="ARM repeat"/>
    <property type="match status" value="1"/>
</dbReference>
<proteinExistence type="predicted"/>
<dbReference type="AlphaFoldDB" id="A0A803LVH2"/>
<protein>
    <recommendedName>
        <fullName evidence="3">26S proteasome non-ATPase regulatory subunit 5</fullName>
    </recommendedName>
</protein>
<dbReference type="GO" id="GO:0005829">
    <property type="term" value="C:cytosol"/>
    <property type="evidence" value="ECO:0007669"/>
    <property type="project" value="TreeGrafter"/>
</dbReference>
<keyword evidence="2" id="KW-1185">Reference proteome</keyword>
<sequence length="462" mass="50737">MKELSAAETNQLLEAATDFAFYPGILNEASVKEFLDRFSLPFIINDERVAAASMDAIKSIASSSEGIATIFPAESSEATDLKHLAAKCSSLGRVRILSLIVKLFSVSRAVAEVIASLNLLGLIEAEVRKTEDTLATLNALELLFEMAESEHASEFLPKTSLLQLLGSIIRNASLESMLRSRAMVISGRMLSRENIFTFIDETSVLAILSDIIGRLTLPETIDDNECESAIETIGLISSSKSGAEFLLLRSLEAARFLGEAAFDRHKGGKQLAALHAFGDIVGASRSENRILLKGEAEEILRRLIYEIASKTSKLTPSGLFLSVLQQDSEMRLAGYRLISSLVGRQWCLMEVCSRQEIISIVTDAYMETTKIGKALLKPTFPRFEVCGLNSEWEQDRIKEGWGMEAKYNCCFAIQKALANTNPKSDSALAAISGKLQEAVKRGPFLAEKNRYAQPTVTTDQRF</sequence>
<dbReference type="Gramene" id="AUR62019473-RA">
    <property type="protein sequence ID" value="AUR62019473-RA:cds"/>
    <property type="gene ID" value="AUR62019473"/>
</dbReference>
<dbReference type="Proteomes" id="UP000596660">
    <property type="component" value="Unplaced"/>
</dbReference>
<dbReference type="InterPro" id="IPR016024">
    <property type="entry name" value="ARM-type_fold"/>
</dbReference>
<evidence type="ECO:0008006" key="3">
    <source>
        <dbReference type="Google" id="ProtNLM"/>
    </source>
</evidence>